<dbReference type="InterPro" id="IPR006130">
    <property type="entry name" value="Asp/Orn_carbamoylTrfase"/>
</dbReference>
<evidence type="ECO:0000313" key="11">
    <source>
        <dbReference type="Proteomes" id="UP000605201"/>
    </source>
</evidence>
<evidence type="ECO:0000256" key="7">
    <source>
        <dbReference type="HAMAP-Rule" id="MF_00001"/>
    </source>
</evidence>
<feature type="binding site" evidence="7">
    <location>
        <position position="86"/>
    </location>
    <ligand>
        <name>L-aspartate</name>
        <dbReference type="ChEBI" id="CHEBI:29991"/>
    </ligand>
</feature>
<feature type="binding site" evidence="7">
    <location>
        <position position="265"/>
    </location>
    <ligand>
        <name>carbamoyl phosphate</name>
        <dbReference type="ChEBI" id="CHEBI:58228"/>
    </ligand>
</feature>
<dbReference type="EMBL" id="JACNIG010000467">
    <property type="protein sequence ID" value="MBC8434603.1"/>
    <property type="molecule type" value="Genomic_DNA"/>
</dbReference>
<dbReference type="GO" id="GO:0044205">
    <property type="term" value="P:'de novo' UMP biosynthetic process"/>
    <property type="evidence" value="ECO:0007669"/>
    <property type="project" value="UniProtKB-UniRule"/>
</dbReference>
<evidence type="ECO:0000256" key="3">
    <source>
        <dbReference type="ARBA" id="ARBA00022679"/>
    </source>
</evidence>
<feature type="binding site" evidence="7">
    <location>
        <position position="58"/>
    </location>
    <ligand>
        <name>carbamoyl phosphate</name>
        <dbReference type="ChEBI" id="CHEBI:58228"/>
    </ligand>
</feature>
<dbReference type="InterPro" id="IPR002082">
    <property type="entry name" value="Asp_carbamoyltransf"/>
</dbReference>
<feature type="binding site" evidence="7">
    <location>
        <position position="59"/>
    </location>
    <ligand>
        <name>carbamoyl phosphate</name>
        <dbReference type="ChEBI" id="CHEBI:58228"/>
    </ligand>
</feature>
<dbReference type="AlphaFoldDB" id="A0A8J6TRW0"/>
<keyword evidence="3 7" id="KW-0808">Transferase</keyword>
<protein>
    <recommendedName>
        <fullName evidence="7">Aspartate carbamoyltransferase</fullName>
        <ecNumber evidence="7">2.1.3.2</ecNumber>
    </recommendedName>
    <alternativeName>
        <fullName evidence="7">Aspartate transcarbamylase</fullName>
        <shortName evidence="7">ATCase</shortName>
    </alternativeName>
</protein>
<sequence length="312" mass="33652">MKFASKNILDMESLSVDEINMVLDTADSMKEISERPVKKVPTLRGKTVVLFFYEPSTRTRASFDIAAKRLSADSLSLSASSSSMVKGETLVDTVRNLEAMHPDVIVIRHPAAGAPHLLARMVKSAIINAGDGMHAHPTQSLLDLMTVRESKGKIAGLRIAIIGDIAHSRVARSNCIGFTKMGADVVLAGPPTMIPKGVEALGASVTYSLDDAIGGADVIMMLRIQKERQKHFLFSTEREYAMVYGLTKDRLKNAPKDVLIMHPGPINRGVEIASDVADGPYSLILEQVTNGVAVRMALLYLVAGGLRDADAD</sequence>
<comment type="caution">
    <text evidence="10">The sequence shown here is derived from an EMBL/GenBank/DDBJ whole genome shotgun (WGS) entry which is preliminary data.</text>
</comment>
<dbReference type="GO" id="GO:0016597">
    <property type="term" value="F:amino acid binding"/>
    <property type="evidence" value="ECO:0007669"/>
    <property type="project" value="InterPro"/>
</dbReference>
<evidence type="ECO:0000256" key="5">
    <source>
        <dbReference type="ARBA" id="ARBA00043884"/>
    </source>
</evidence>
<comment type="subunit">
    <text evidence="7">Heterododecamer (2C3:3R2) of six catalytic PyrB chains organized as two trimers (C3), and six regulatory PyrI chains organized as three dimers (R2).</text>
</comment>
<dbReference type="Pfam" id="PF00185">
    <property type="entry name" value="OTCace"/>
    <property type="match status" value="1"/>
</dbReference>
<gene>
    <name evidence="7" type="primary">pyrB</name>
    <name evidence="10" type="ORF">H8D96_22065</name>
</gene>
<comment type="similarity">
    <text evidence="2 7">Belongs to the aspartate/ornithine carbamoyltransferase superfamily. ATCase family.</text>
</comment>
<evidence type="ECO:0000256" key="2">
    <source>
        <dbReference type="ARBA" id="ARBA00008896"/>
    </source>
</evidence>
<dbReference type="GO" id="GO:0006520">
    <property type="term" value="P:amino acid metabolic process"/>
    <property type="evidence" value="ECO:0007669"/>
    <property type="project" value="InterPro"/>
</dbReference>
<feature type="domain" description="Aspartate/ornithine carbamoyltransferase Asp/Orn-binding" evidence="8">
    <location>
        <begin position="156"/>
        <end position="301"/>
    </location>
</feature>
<dbReference type="PRINTS" id="PR00101">
    <property type="entry name" value="ATCASE"/>
</dbReference>
<proteinExistence type="inferred from homology"/>
<dbReference type="PANTHER" id="PTHR45753:SF6">
    <property type="entry name" value="ASPARTATE CARBAMOYLTRANSFERASE"/>
    <property type="match status" value="1"/>
</dbReference>
<evidence type="ECO:0000256" key="4">
    <source>
        <dbReference type="ARBA" id="ARBA00022975"/>
    </source>
</evidence>
<dbReference type="GO" id="GO:0005829">
    <property type="term" value="C:cytosol"/>
    <property type="evidence" value="ECO:0007669"/>
    <property type="project" value="TreeGrafter"/>
</dbReference>
<feature type="binding site" evidence="7">
    <location>
        <position position="223"/>
    </location>
    <ligand>
        <name>L-aspartate</name>
        <dbReference type="ChEBI" id="CHEBI:29991"/>
    </ligand>
</feature>
<evidence type="ECO:0000256" key="6">
    <source>
        <dbReference type="ARBA" id="ARBA00048859"/>
    </source>
</evidence>
<evidence type="ECO:0000313" key="10">
    <source>
        <dbReference type="EMBL" id="MBC8434603.1"/>
    </source>
</evidence>
<dbReference type="NCBIfam" id="TIGR00670">
    <property type="entry name" value="asp_carb_tr"/>
    <property type="match status" value="1"/>
</dbReference>
<reference evidence="10 11" key="1">
    <citation type="submission" date="2020-08" db="EMBL/GenBank/DDBJ databases">
        <title>Bridging the membrane lipid divide: bacteria of the FCB group superphylum have the potential to synthesize archaeal ether lipids.</title>
        <authorList>
            <person name="Villanueva L."/>
            <person name="Von Meijenfeldt F.A.B."/>
            <person name="Westbye A.B."/>
            <person name="Yadav S."/>
            <person name="Hopmans E.C."/>
            <person name="Dutilh B.E."/>
            <person name="Sinninghe Damste J.S."/>
        </authorList>
    </citation>
    <scope>NUCLEOTIDE SEQUENCE [LARGE SCALE GENOMIC DNA]</scope>
    <source>
        <strain evidence="10">NIOZ-UU17</strain>
    </source>
</reference>
<feature type="binding site" evidence="7">
    <location>
        <position position="136"/>
    </location>
    <ligand>
        <name>carbamoyl phosphate</name>
        <dbReference type="ChEBI" id="CHEBI:58228"/>
    </ligand>
</feature>
<dbReference type="GO" id="GO:0004070">
    <property type="term" value="F:aspartate carbamoyltransferase activity"/>
    <property type="evidence" value="ECO:0007669"/>
    <property type="project" value="UniProtKB-UniRule"/>
</dbReference>
<dbReference type="NCBIfam" id="NF002032">
    <property type="entry name" value="PRK00856.1"/>
    <property type="match status" value="1"/>
</dbReference>
<accession>A0A8J6TRW0</accession>
<keyword evidence="4 7" id="KW-0665">Pyrimidine biosynthesis</keyword>
<dbReference type="EC" id="2.1.3.2" evidence="7"/>
<dbReference type="PROSITE" id="PS00097">
    <property type="entry name" value="CARBAMOYLTRANSFERASE"/>
    <property type="match status" value="1"/>
</dbReference>
<feature type="domain" description="Aspartate/ornithine carbamoyltransferase carbamoyl-P binding" evidence="9">
    <location>
        <begin position="6"/>
        <end position="149"/>
    </location>
</feature>
<feature type="binding site" evidence="7">
    <location>
        <position position="169"/>
    </location>
    <ligand>
        <name>L-aspartate</name>
        <dbReference type="ChEBI" id="CHEBI:29991"/>
    </ligand>
</feature>
<dbReference type="Proteomes" id="UP000605201">
    <property type="component" value="Unassembled WGS sequence"/>
</dbReference>
<dbReference type="Pfam" id="PF02729">
    <property type="entry name" value="OTCace_N"/>
    <property type="match status" value="1"/>
</dbReference>
<feature type="binding site" evidence="7">
    <location>
        <position position="108"/>
    </location>
    <ligand>
        <name>carbamoyl phosphate</name>
        <dbReference type="ChEBI" id="CHEBI:58228"/>
    </ligand>
</feature>
<organism evidence="10 11">
    <name type="scientific">Candidatus Desulfatibia vada</name>
    <dbReference type="NCBI Taxonomy" id="2841696"/>
    <lineage>
        <taxon>Bacteria</taxon>
        <taxon>Pseudomonadati</taxon>
        <taxon>Thermodesulfobacteriota</taxon>
        <taxon>Desulfobacteria</taxon>
        <taxon>Desulfobacterales</taxon>
        <taxon>Desulfobacterales incertae sedis</taxon>
        <taxon>Candidatus Desulfatibia</taxon>
    </lineage>
</organism>
<dbReference type="HAMAP" id="MF_00001">
    <property type="entry name" value="Asp_carb_tr"/>
    <property type="match status" value="1"/>
</dbReference>
<dbReference type="InterPro" id="IPR006132">
    <property type="entry name" value="Asp/Orn_carbamoyltranf_P-bd"/>
</dbReference>
<evidence type="ECO:0000256" key="1">
    <source>
        <dbReference type="ARBA" id="ARBA00004852"/>
    </source>
</evidence>
<dbReference type="InterPro" id="IPR006131">
    <property type="entry name" value="Asp_carbamoyltransf_Asp/Orn-bd"/>
</dbReference>
<name>A0A8J6TRW0_9BACT</name>
<feature type="binding site" evidence="7">
    <location>
        <position position="139"/>
    </location>
    <ligand>
        <name>carbamoyl phosphate</name>
        <dbReference type="ChEBI" id="CHEBI:58228"/>
    </ligand>
</feature>
<dbReference type="SUPFAM" id="SSF53671">
    <property type="entry name" value="Aspartate/ornithine carbamoyltransferase"/>
    <property type="match status" value="1"/>
</dbReference>
<dbReference type="FunFam" id="3.40.50.1370:FF:000007">
    <property type="entry name" value="Aspartate carbamoyltransferase"/>
    <property type="match status" value="1"/>
</dbReference>
<feature type="binding site" evidence="7">
    <location>
        <position position="264"/>
    </location>
    <ligand>
        <name>carbamoyl phosphate</name>
        <dbReference type="ChEBI" id="CHEBI:58228"/>
    </ligand>
</feature>
<comment type="function">
    <text evidence="5 7">Catalyzes the condensation of carbamoyl phosphate and aspartate to form carbamoyl aspartate and inorganic phosphate, the committed step in the de novo pyrimidine nucleotide biosynthesis pathway.</text>
</comment>
<dbReference type="InterPro" id="IPR036901">
    <property type="entry name" value="Asp/Orn_carbamoylTrfase_sf"/>
</dbReference>
<dbReference type="PANTHER" id="PTHR45753">
    <property type="entry name" value="ORNITHINE CARBAMOYLTRANSFERASE, MITOCHONDRIAL"/>
    <property type="match status" value="1"/>
</dbReference>
<evidence type="ECO:0000259" key="9">
    <source>
        <dbReference type="Pfam" id="PF02729"/>
    </source>
</evidence>
<evidence type="ECO:0000259" key="8">
    <source>
        <dbReference type="Pfam" id="PF00185"/>
    </source>
</evidence>
<comment type="pathway">
    <text evidence="1 7">Pyrimidine metabolism; UMP biosynthesis via de novo pathway; (S)-dihydroorotate from bicarbonate: step 2/3.</text>
</comment>
<dbReference type="UniPathway" id="UPA00070">
    <property type="reaction ID" value="UER00116"/>
</dbReference>
<dbReference type="Gene3D" id="3.40.50.1370">
    <property type="entry name" value="Aspartate/ornithine carbamoyltransferase"/>
    <property type="match status" value="2"/>
</dbReference>
<comment type="catalytic activity">
    <reaction evidence="6 7">
        <text>carbamoyl phosphate + L-aspartate = N-carbamoyl-L-aspartate + phosphate + H(+)</text>
        <dbReference type="Rhea" id="RHEA:20013"/>
        <dbReference type="ChEBI" id="CHEBI:15378"/>
        <dbReference type="ChEBI" id="CHEBI:29991"/>
        <dbReference type="ChEBI" id="CHEBI:32814"/>
        <dbReference type="ChEBI" id="CHEBI:43474"/>
        <dbReference type="ChEBI" id="CHEBI:58228"/>
        <dbReference type="EC" id="2.1.3.2"/>
    </reaction>
</comment>
<dbReference type="GO" id="GO:0006207">
    <property type="term" value="P:'de novo' pyrimidine nucleobase biosynthetic process"/>
    <property type="evidence" value="ECO:0007669"/>
    <property type="project" value="InterPro"/>
</dbReference>
<dbReference type="PRINTS" id="PR00100">
    <property type="entry name" value="AOTCASE"/>
</dbReference>